<evidence type="ECO:0000313" key="3">
    <source>
        <dbReference type="WBParaSite" id="TCNE_0001079701-mRNA-1"/>
    </source>
</evidence>
<reference evidence="1 2" key="2">
    <citation type="submission" date="2018-11" db="EMBL/GenBank/DDBJ databases">
        <authorList>
            <consortium name="Pathogen Informatics"/>
        </authorList>
    </citation>
    <scope>NUCLEOTIDE SEQUENCE [LARGE SCALE GENOMIC DNA]</scope>
</reference>
<organism evidence="2 3">
    <name type="scientific">Toxocara canis</name>
    <name type="common">Canine roundworm</name>
    <dbReference type="NCBI Taxonomy" id="6265"/>
    <lineage>
        <taxon>Eukaryota</taxon>
        <taxon>Metazoa</taxon>
        <taxon>Ecdysozoa</taxon>
        <taxon>Nematoda</taxon>
        <taxon>Chromadorea</taxon>
        <taxon>Rhabditida</taxon>
        <taxon>Spirurina</taxon>
        <taxon>Ascaridomorpha</taxon>
        <taxon>Ascaridoidea</taxon>
        <taxon>Toxocaridae</taxon>
        <taxon>Toxocara</taxon>
    </lineage>
</organism>
<proteinExistence type="predicted"/>
<reference evidence="3" key="1">
    <citation type="submission" date="2016-06" db="UniProtKB">
        <authorList>
            <consortium name="WormBaseParasite"/>
        </authorList>
    </citation>
    <scope>IDENTIFICATION</scope>
</reference>
<name>A0A183UQM7_TOXCA</name>
<protein>
    <submittedName>
        <fullName evidence="3">Secreted protein</fullName>
    </submittedName>
</protein>
<accession>A0A183UQM7</accession>
<gene>
    <name evidence="1" type="ORF">TCNE_LOCUS10797</name>
</gene>
<evidence type="ECO:0000313" key="2">
    <source>
        <dbReference type="Proteomes" id="UP000050794"/>
    </source>
</evidence>
<dbReference type="WBParaSite" id="TCNE_0001079701-mRNA-1">
    <property type="protein sequence ID" value="TCNE_0001079701-mRNA-1"/>
    <property type="gene ID" value="TCNE_0001079701"/>
</dbReference>
<sequence>MWCLGKFANTKRNTAACLCARSVWSGCFRDRVHWKFEREFAGCDPDVNSIRPIHGYQKELYTLHAVALCVRFQRPPNDA</sequence>
<keyword evidence="2" id="KW-1185">Reference proteome</keyword>
<evidence type="ECO:0000313" key="1">
    <source>
        <dbReference type="EMBL" id="VDM42118.1"/>
    </source>
</evidence>
<dbReference type="Proteomes" id="UP000050794">
    <property type="component" value="Unassembled WGS sequence"/>
</dbReference>
<dbReference type="AlphaFoldDB" id="A0A183UQM7"/>
<dbReference type="EMBL" id="UYWY01020621">
    <property type="protein sequence ID" value="VDM42118.1"/>
    <property type="molecule type" value="Genomic_DNA"/>
</dbReference>